<dbReference type="Gene3D" id="3.30.70.100">
    <property type="match status" value="1"/>
</dbReference>
<dbReference type="STRING" id="546269.HMPREF0389_01673"/>
<dbReference type="KEGG" id="faa:HMPREF0389_01673"/>
<dbReference type="OrthoDB" id="7068874at2"/>
<dbReference type="InterPro" id="IPR036163">
    <property type="entry name" value="HMA_dom_sf"/>
</dbReference>
<dbReference type="RefSeq" id="WP_014261824.1">
    <property type="nucleotide sequence ID" value="NC_016630.1"/>
</dbReference>
<gene>
    <name evidence="2" type="ordered locus">HMPREF0389_01673</name>
</gene>
<sequence>MKKKLKLQNLGCVNCAMKMETEIKKLDGVQDASVNYMFQKLVIECDEDKFDSIFDSAKKICSNIEPDCVLIK</sequence>
<name>E8RK63_FILAD</name>
<dbReference type="SUPFAM" id="SSF55008">
    <property type="entry name" value="HMA, heavy metal-associated domain"/>
    <property type="match status" value="1"/>
</dbReference>
<dbReference type="GO" id="GO:0046872">
    <property type="term" value="F:metal ion binding"/>
    <property type="evidence" value="ECO:0007669"/>
    <property type="project" value="InterPro"/>
</dbReference>
<dbReference type="PATRIC" id="fig|546269.5.peg.163"/>
<organism evidence="2 3">
    <name type="scientific">Filifactor alocis (strain ATCC 35896 / CCUG 47790 / D40 B5)</name>
    <name type="common">Fusobacterium alocis</name>
    <dbReference type="NCBI Taxonomy" id="546269"/>
    <lineage>
        <taxon>Bacteria</taxon>
        <taxon>Bacillati</taxon>
        <taxon>Bacillota</taxon>
        <taxon>Clostridia</taxon>
        <taxon>Peptostreptococcales</taxon>
        <taxon>Filifactoraceae</taxon>
        <taxon>Filifactor</taxon>
    </lineage>
</organism>
<dbReference type="EMBL" id="CP002390">
    <property type="protein sequence ID" value="ADW16119.1"/>
    <property type="molecule type" value="Genomic_DNA"/>
</dbReference>
<evidence type="ECO:0000313" key="2">
    <source>
        <dbReference type="EMBL" id="ADW16119.1"/>
    </source>
</evidence>
<dbReference type="HOGENOM" id="CLU_134973_9_1_9"/>
<protein>
    <recommendedName>
        <fullName evidence="1">HMA domain-containing protein</fullName>
    </recommendedName>
</protein>
<feature type="domain" description="HMA" evidence="1">
    <location>
        <begin position="1"/>
        <end position="69"/>
    </location>
</feature>
<evidence type="ECO:0000259" key="1">
    <source>
        <dbReference type="PROSITE" id="PS50846"/>
    </source>
</evidence>
<dbReference type="AlphaFoldDB" id="E8RK63"/>
<dbReference type="InterPro" id="IPR006121">
    <property type="entry name" value="HMA_dom"/>
</dbReference>
<dbReference type="Proteomes" id="UP000007468">
    <property type="component" value="Chromosome"/>
</dbReference>
<keyword evidence="3" id="KW-1185">Reference proteome</keyword>
<dbReference type="Pfam" id="PF00403">
    <property type="entry name" value="HMA"/>
    <property type="match status" value="1"/>
</dbReference>
<dbReference type="CDD" id="cd00371">
    <property type="entry name" value="HMA"/>
    <property type="match status" value="1"/>
</dbReference>
<dbReference type="eggNOG" id="COG2608">
    <property type="taxonomic scope" value="Bacteria"/>
</dbReference>
<proteinExistence type="predicted"/>
<reference evidence="3" key="1">
    <citation type="submission" date="2010-12" db="EMBL/GenBank/DDBJ databases">
        <title>The genome sequence of Filifactor alocis strain ATCC 35896.</title>
        <authorList>
            <consortium name="The Broad Institute Genome Sequencing Platform"/>
            <person name="Ward D."/>
            <person name="Earl A."/>
            <person name="Feldgarden M."/>
            <person name="Young S.K."/>
            <person name="Gargeya S."/>
            <person name="Zeng Q."/>
            <person name="Alvarado L."/>
            <person name="Berlin A."/>
            <person name="Bochicchio J."/>
            <person name="Chapman S.B."/>
            <person name="Chen Z."/>
            <person name="Freedman E."/>
            <person name="Gellesch M."/>
            <person name="Goldberg J."/>
            <person name="Griggs A."/>
            <person name="Gujja S."/>
            <person name="Heilman E."/>
            <person name="Heiman D."/>
            <person name="Howarth C."/>
            <person name="Mehta T."/>
            <person name="Neiman D."/>
            <person name="Pearson M."/>
            <person name="Roberts A."/>
            <person name="Saif S."/>
            <person name="Shea T."/>
            <person name="Shenoy N."/>
            <person name="Sisk P."/>
            <person name="Stolte C."/>
            <person name="Sykes S."/>
            <person name="White J."/>
            <person name="Yandava C."/>
            <person name="Izard J."/>
            <person name="Blanton J.M."/>
            <person name="Baranova O.V."/>
            <person name="Tanner A.C."/>
            <person name="Dewhirst F.E."/>
            <person name="Haas B."/>
            <person name="Nusbaum C."/>
            <person name="Birren B."/>
        </authorList>
    </citation>
    <scope>NUCLEOTIDE SEQUENCE [LARGE SCALE GENOMIC DNA]</scope>
    <source>
        <strain evidence="3">ATCC 35896 / D40 B5</strain>
    </source>
</reference>
<accession>E8RK63</accession>
<evidence type="ECO:0000313" key="3">
    <source>
        <dbReference type="Proteomes" id="UP000007468"/>
    </source>
</evidence>
<dbReference type="PROSITE" id="PS50846">
    <property type="entry name" value="HMA_2"/>
    <property type="match status" value="1"/>
</dbReference>